<sequence length="97" mass="12218">MSTLTDYENEWYLREADGLRQCGKWRRGRKYLFNLDHRYNQMEFEKRVNAERKLRNYLRETDFAKNQANFVERINWNHCYPNWANYRELHMHNKIVL</sequence>
<name>A0A9Q0RS17_BLOTA</name>
<dbReference type="EMBL" id="JAPWDV010000001">
    <property type="protein sequence ID" value="KAJ6224215.1"/>
    <property type="molecule type" value="Genomic_DNA"/>
</dbReference>
<gene>
    <name evidence="1" type="ORF">RDWZM_002760</name>
</gene>
<accession>A0A9Q0RS17</accession>
<reference evidence="1" key="1">
    <citation type="submission" date="2022-12" db="EMBL/GenBank/DDBJ databases">
        <title>Genome assemblies of Blomia tropicalis.</title>
        <authorList>
            <person name="Cui Y."/>
        </authorList>
    </citation>
    <scope>NUCLEOTIDE SEQUENCE</scope>
    <source>
        <tissue evidence="1">Adult mites</tissue>
    </source>
</reference>
<protein>
    <submittedName>
        <fullName evidence="1">Uncharacterized protein</fullName>
    </submittedName>
</protein>
<dbReference type="Proteomes" id="UP001142055">
    <property type="component" value="Chromosome 1"/>
</dbReference>
<dbReference type="OMA" id="YRELHMH"/>
<dbReference type="OrthoDB" id="6473845at2759"/>
<comment type="caution">
    <text evidence="1">The sequence shown here is derived from an EMBL/GenBank/DDBJ whole genome shotgun (WGS) entry which is preliminary data.</text>
</comment>
<organism evidence="1 2">
    <name type="scientific">Blomia tropicalis</name>
    <name type="common">Mite</name>
    <dbReference type="NCBI Taxonomy" id="40697"/>
    <lineage>
        <taxon>Eukaryota</taxon>
        <taxon>Metazoa</taxon>
        <taxon>Ecdysozoa</taxon>
        <taxon>Arthropoda</taxon>
        <taxon>Chelicerata</taxon>
        <taxon>Arachnida</taxon>
        <taxon>Acari</taxon>
        <taxon>Acariformes</taxon>
        <taxon>Sarcoptiformes</taxon>
        <taxon>Astigmata</taxon>
        <taxon>Glycyphagoidea</taxon>
        <taxon>Echimyopodidae</taxon>
        <taxon>Blomia</taxon>
    </lineage>
</organism>
<evidence type="ECO:0000313" key="1">
    <source>
        <dbReference type="EMBL" id="KAJ6224215.1"/>
    </source>
</evidence>
<keyword evidence="2" id="KW-1185">Reference proteome</keyword>
<evidence type="ECO:0000313" key="2">
    <source>
        <dbReference type="Proteomes" id="UP001142055"/>
    </source>
</evidence>
<proteinExistence type="predicted"/>
<dbReference type="AlphaFoldDB" id="A0A9Q0RS17"/>